<reference evidence="2 3" key="1">
    <citation type="submission" date="2018-10" db="EMBL/GenBank/DDBJ databases">
        <title>Genome sequencing of Arthrobacter oryzae TNB02.</title>
        <authorList>
            <person name="Cho Y.-J."/>
            <person name="Cho A."/>
            <person name="Kim O.-S."/>
        </authorList>
    </citation>
    <scope>NUCLEOTIDE SEQUENCE [LARGE SCALE GENOMIC DNA]</scope>
    <source>
        <strain evidence="2 3">TNB02</strain>
    </source>
</reference>
<accession>A0A3N0C166</accession>
<comment type="caution">
    <text evidence="2">The sequence shown here is derived from an EMBL/GenBank/DDBJ whole genome shotgun (WGS) entry which is preliminary data.</text>
</comment>
<dbReference type="SUPFAM" id="SSF53098">
    <property type="entry name" value="Ribonuclease H-like"/>
    <property type="match status" value="1"/>
</dbReference>
<dbReference type="Proteomes" id="UP000273807">
    <property type="component" value="Unassembled WGS sequence"/>
</dbReference>
<evidence type="ECO:0000313" key="3">
    <source>
        <dbReference type="Proteomes" id="UP000273807"/>
    </source>
</evidence>
<dbReference type="EMBL" id="RBED01000089">
    <property type="protein sequence ID" value="RNL55951.1"/>
    <property type="molecule type" value="Genomic_DNA"/>
</dbReference>
<evidence type="ECO:0000259" key="1">
    <source>
        <dbReference type="Pfam" id="PF13683"/>
    </source>
</evidence>
<gene>
    <name evidence="2" type="ORF">D7003_08960</name>
</gene>
<dbReference type="InterPro" id="IPR001584">
    <property type="entry name" value="Integrase_cat-core"/>
</dbReference>
<feature type="domain" description="Integrase catalytic" evidence="1">
    <location>
        <begin position="5"/>
        <end position="54"/>
    </location>
</feature>
<proteinExistence type="predicted"/>
<keyword evidence="3" id="KW-1185">Reference proteome</keyword>
<dbReference type="InterPro" id="IPR012337">
    <property type="entry name" value="RNaseH-like_sf"/>
</dbReference>
<evidence type="ECO:0000313" key="2">
    <source>
        <dbReference type="EMBL" id="RNL55951.1"/>
    </source>
</evidence>
<dbReference type="AlphaFoldDB" id="A0A3N0C166"/>
<sequence>MIITYSEALFKTLKYGPEFPERFASVHDAEAFISGFVDWYNHHRLHSGIGFHTPANVHYGHAAGVWAAAEISDSGPSYR</sequence>
<protein>
    <recommendedName>
        <fullName evidence="1">Integrase catalytic domain-containing protein</fullName>
    </recommendedName>
</protein>
<dbReference type="GO" id="GO:0015074">
    <property type="term" value="P:DNA integration"/>
    <property type="evidence" value="ECO:0007669"/>
    <property type="project" value="InterPro"/>
</dbReference>
<organism evidence="2 3">
    <name type="scientific">Arthrobacter oryzae</name>
    <dbReference type="NCBI Taxonomy" id="409290"/>
    <lineage>
        <taxon>Bacteria</taxon>
        <taxon>Bacillati</taxon>
        <taxon>Actinomycetota</taxon>
        <taxon>Actinomycetes</taxon>
        <taxon>Micrococcales</taxon>
        <taxon>Micrococcaceae</taxon>
        <taxon>Arthrobacter</taxon>
    </lineage>
</organism>
<name>A0A3N0C166_9MICC</name>
<dbReference type="OrthoDB" id="4281720at2"/>
<dbReference type="Pfam" id="PF13683">
    <property type="entry name" value="rve_3"/>
    <property type="match status" value="1"/>
</dbReference>